<comment type="caution">
    <text evidence="1">The sequence shown here is derived from an EMBL/GenBank/DDBJ whole genome shotgun (WGS) entry which is preliminary data.</text>
</comment>
<reference evidence="2" key="1">
    <citation type="journal article" date="2016" name="Nature">
        <title>The genome of the seagrass Zostera marina reveals angiosperm adaptation to the sea.</title>
        <authorList>
            <person name="Olsen J.L."/>
            <person name="Rouze P."/>
            <person name="Verhelst B."/>
            <person name="Lin Y.-C."/>
            <person name="Bayer T."/>
            <person name="Collen J."/>
            <person name="Dattolo E."/>
            <person name="De Paoli E."/>
            <person name="Dittami S."/>
            <person name="Maumus F."/>
            <person name="Michel G."/>
            <person name="Kersting A."/>
            <person name="Lauritano C."/>
            <person name="Lohaus R."/>
            <person name="Toepel M."/>
            <person name="Tonon T."/>
            <person name="Vanneste K."/>
            <person name="Amirebrahimi M."/>
            <person name="Brakel J."/>
            <person name="Bostroem C."/>
            <person name="Chovatia M."/>
            <person name="Grimwood J."/>
            <person name="Jenkins J.W."/>
            <person name="Jueterbock A."/>
            <person name="Mraz A."/>
            <person name="Stam W.T."/>
            <person name="Tice H."/>
            <person name="Bornberg-Bauer E."/>
            <person name="Green P.J."/>
            <person name="Pearson G.A."/>
            <person name="Procaccini G."/>
            <person name="Duarte C.M."/>
            <person name="Schmutz J."/>
            <person name="Reusch T.B.H."/>
            <person name="Van de Peer Y."/>
        </authorList>
    </citation>
    <scope>NUCLEOTIDE SEQUENCE [LARGE SCALE GENOMIC DNA]</scope>
    <source>
        <strain evidence="2">cv. Finnish</strain>
    </source>
</reference>
<keyword evidence="2" id="KW-1185">Reference proteome</keyword>
<dbReference type="Proteomes" id="UP000036987">
    <property type="component" value="Unassembled WGS sequence"/>
</dbReference>
<gene>
    <name evidence="1" type="ORF">ZOSMA_101G00610</name>
</gene>
<evidence type="ECO:0000313" key="1">
    <source>
        <dbReference type="EMBL" id="KMZ76477.1"/>
    </source>
</evidence>
<accession>A0A0K9Q6E4</accession>
<dbReference type="OMA" id="PCENSAP"/>
<proteinExistence type="predicted"/>
<name>A0A0K9Q6E4_ZOSMR</name>
<dbReference type="EMBL" id="LFYR01000025">
    <property type="protein sequence ID" value="KMZ76477.1"/>
    <property type="molecule type" value="Genomic_DNA"/>
</dbReference>
<protein>
    <submittedName>
        <fullName evidence="1">Uncharacterized protein</fullName>
    </submittedName>
</protein>
<sequence length="225" mass="25414">MLPNPSSVTEPLGSEIRHLLWCVTGIGMIERFFNIILTGSMKEICPFKMIDDFPPITQSRHSNHPHLLALLYYIIVPSSDELPVVKDYSDEVHVLKKKESSGDIETGVRLEGEMEHVKQVCGIVWIMVSKLGFMKNRIVKPMKSLVKIPWKLLGVILGASFIRKPIELFFSNFRSDNDSGSNSIGNENKPPSADEIAIPSVKQLVDAGVGLILSHQWWPHQHFFR</sequence>
<organism evidence="1 2">
    <name type="scientific">Zostera marina</name>
    <name type="common">Eelgrass</name>
    <dbReference type="NCBI Taxonomy" id="29655"/>
    <lineage>
        <taxon>Eukaryota</taxon>
        <taxon>Viridiplantae</taxon>
        <taxon>Streptophyta</taxon>
        <taxon>Embryophyta</taxon>
        <taxon>Tracheophyta</taxon>
        <taxon>Spermatophyta</taxon>
        <taxon>Magnoliopsida</taxon>
        <taxon>Liliopsida</taxon>
        <taxon>Zosteraceae</taxon>
        <taxon>Zostera</taxon>
    </lineage>
</organism>
<dbReference type="AlphaFoldDB" id="A0A0K9Q6E4"/>
<evidence type="ECO:0000313" key="2">
    <source>
        <dbReference type="Proteomes" id="UP000036987"/>
    </source>
</evidence>
<dbReference type="OrthoDB" id="2356035at2759"/>
<dbReference type="STRING" id="29655.A0A0K9Q6E4"/>